<evidence type="ECO:0000256" key="1">
    <source>
        <dbReference type="PROSITE-ProRule" id="PRU00221"/>
    </source>
</evidence>
<feature type="compositionally biased region" description="Acidic residues" evidence="2">
    <location>
        <begin position="784"/>
        <end position="799"/>
    </location>
</feature>
<evidence type="ECO:0000256" key="2">
    <source>
        <dbReference type="SAM" id="MobiDB-lite"/>
    </source>
</evidence>
<dbReference type="SMART" id="SM00320">
    <property type="entry name" value="WD40"/>
    <property type="match status" value="7"/>
</dbReference>
<dbReference type="InterPro" id="IPR001680">
    <property type="entry name" value="WD40_rpt"/>
</dbReference>
<feature type="compositionally biased region" description="Basic and acidic residues" evidence="2">
    <location>
        <begin position="733"/>
        <end position="743"/>
    </location>
</feature>
<dbReference type="InterPro" id="IPR046351">
    <property type="entry name" value="UTP4"/>
</dbReference>
<accession>A0AAN7B0N6</accession>
<dbReference type="SUPFAM" id="SSF50978">
    <property type="entry name" value="WD40 repeat-like"/>
    <property type="match status" value="1"/>
</dbReference>
<keyword evidence="1" id="KW-0853">WD repeat</keyword>
<feature type="region of interest" description="Disordered" evidence="2">
    <location>
        <begin position="715"/>
        <end position="763"/>
    </location>
</feature>
<dbReference type="Proteomes" id="UP001301769">
    <property type="component" value="Unassembled WGS sequence"/>
</dbReference>
<dbReference type="InterPro" id="IPR036322">
    <property type="entry name" value="WD40_repeat_dom_sf"/>
</dbReference>
<comment type="caution">
    <text evidence="3">The sequence shown here is derived from an EMBL/GenBank/DDBJ whole genome shotgun (WGS) entry which is preliminary data.</text>
</comment>
<organism evidence="3 4">
    <name type="scientific">Rhypophila decipiens</name>
    <dbReference type="NCBI Taxonomy" id="261697"/>
    <lineage>
        <taxon>Eukaryota</taxon>
        <taxon>Fungi</taxon>
        <taxon>Dikarya</taxon>
        <taxon>Ascomycota</taxon>
        <taxon>Pezizomycotina</taxon>
        <taxon>Sordariomycetes</taxon>
        <taxon>Sordariomycetidae</taxon>
        <taxon>Sordariales</taxon>
        <taxon>Naviculisporaceae</taxon>
        <taxon>Rhypophila</taxon>
    </lineage>
</organism>
<proteinExistence type="predicted"/>
<sequence length="884" mass="97739">MDIHRCRFVPYPVSAINAIAFTHSNLPKSAKKSQKPRLAIGRANGDVEIWNPNNGAWHQELAMPGGKDRSVDGLVWVTDPDEEMQDGTIFHGKSRLFSIGYTTAITEYDLEKGRVKKHASGQHGDIWCLGVQPPPTNKDKTPRKLVAGTVDGNLLLYSIEGGDLEFERAVIRTPSNKTKMVSIAFQSKNCVVVGCSDSTIRVYDISRRGGTLRAQMTLGSDHSSSSSKTIIVWAVKCLPNGDIVSGDSTGHLCIWDGRTYTQTQRIQGHTQDILCLAASADGSQIVSGSMDGRIVFYEPTPRQPGRWSKVFHRRHDGHHDGHHDVKAMASYEAKGMSVVVCGGSKANPVVLPLRGVGKENHRNLPHLPQTTNIRSASRARLMMSWWGNELRIWELHKPATKLLADATTHVDMKKNRRLVAQLVVKGESSITSAAISEDGNLVVVSTTSDIKAFRLEYHPKSSSPHPELKKLSMPATGNGASKVEISPDAKWMCWVEEGRKVMIAGINKSEGRYEISKPYKLNRLARRVPKTVLLGGLGMYDRNVTQVTFSPDSKMLAVADLAGFVDTWVLRDPGAKSDASSEVEEESSSGDSSDEEADQTDGEQWTRNPKAALIFRLPSAPVVLSFSKACLPTDKEDGDYLLLAITTLKQIFLFNPLHGSLADWSRRNTYWKLPETFRITRDLAKGVVWQGPRVWIYGSSFLFMLDLSQDLVPESADGPKDGVQSGSKRKRDHEHGAGGRMDKQQVLTTDRVKVATGPPEEVAWMDVDMVEADDSISVGASSGIEDDEDDDDDEDETDGGELQRFRDEAVNGDDSAHGKAGATRRRAKWWNTYQYQPILGIVPFQKTSEEQEQNQENGVSEEKYPPLEVVLVERPIWDADPSPH</sequence>
<gene>
    <name evidence="3" type="ORF">QBC37DRAFT_432109</name>
</gene>
<dbReference type="PANTHER" id="PTHR44163">
    <property type="entry name" value="U3 SMALL NUCLEOLAR RNA-ASSOCIATED PROTEIN 4 HOMOLOG"/>
    <property type="match status" value="1"/>
</dbReference>
<dbReference type="PANTHER" id="PTHR44163:SF1">
    <property type="entry name" value="U3 SMALL NUCLEOLAR RNA-ASSOCIATED PROTEIN 4 HOMOLOG"/>
    <property type="match status" value="1"/>
</dbReference>
<reference evidence="3" key="2">
    <citation type="submission" date="2023-05" db="EMBL/GenBank/DDBJ databases">
        <authorList>
            <consortium name="Lawrence Berkeley National Laboratory"/>
            <person name="Steindorff A."/>
            <person name="Hensen N."/>
            <person name="Bonometti L."/>
            <person name="Westerberg I."/>
            <person name="Brannstrom I.O."/>
            <person name="Guillou S."/>
            <person name="Cros-Aarteil S."/>
            <person name="Calhoun S."/>
            <person name="Haridas S."/>
            <person name="Kuo A."/>
            <person name="Mondo S."/>
            <person name="Pangilinan J."/>
            <person name="Riley R."/>
            <person name="Labutti K."/>
            <person name="Andreopoulos B."/>
            <person name="Lipzen A."/>
            <person name="Chen C."/>
            <person name="Yanf M."/>
            <person name="Daum C."/>
            <person name="Ng V."/>
            <person name="Clum A."/>
            <person name="Ohm R."/>
            <person name="Martin F."/>
            <person name="Silar P."/>
            <person name="Natvig D."/>
            <person name="Lalanne C."/>
            <person name="Gautier V."/>
            <person name="Ament-Velasquez S.L."/>
            <person name="Kruys A."/>
            <person name="Hutchinson M.I."/>
            <person name="Powell A.J."/>
            <person name="Barry K."/>
            <person name="Miller A.N."/>
            <person name="Grigoriev I.V."/>
            <person name="Debuchy R."/>
            <person name="Gladieux P."/>
            <person name="Thoren M.H."/>
            <person name="Johannesson H."/>
        </authorList>
    </citation>
    <scope>NUCLEOTIDE SEQUENCE</scope>
    <source>
        <strain evidence="3">PSN293</strain>
    </source>
</reference>
<dbReference type="SUPFAM" id="SSF50998">
    <property type="entry name" value="Quinoprotein alcohol dehydrogenase-like"/>
    <property type="match status" value="1"/>
</dbReference>
<dbReference type="EMBL" id="MU858247">
    <property type="protein sequence ID" value="KAK4208356.1"/>
    <property type="molecule type" value="Genomic_DNA"/>
</dbReference>
<dbReference type="GO" id="GO:0032040">
    <property type="term" value="C:small-subunit processome"/>
    <property type="evidence" value="ECO:0007669"/>
    <property type="project" value="TreeGrafter"/>
</dbReference>
<dbReference type="InterPro" id="IPR015943">
    <property type="entry name" value="WD40/YVTN_repeat-like_dom_sf"/>
</dbReference>
<feature type="region of interest" description="Disordered" evidence="2">
    <location>
        <begin position="574"/>
        <end position="604"/>
    </location>
</feature>
<evidence type="ECO:0000313" key="4">
    <source>
        <dbReference type="Proteomes" id="UP001301769"/>
    </source>
</evidence>
<feature type="region of interest" description="Disordered" evidence="2">
    <location>
        <begin position="779"/>
        <end position="826"/>
    </location>
</feature>
<dbReference type="GO" id="GO:0003723">
    <property type="term" value="F:RNA binding"/>
    <property type="evidence" value="ECO:0007669"/>
    <property type="project" value="TreeGrafter"/>
</dbReference>
<dbReference type="GO" id="GO:0030686">
    <property type="term" value="C:90S preribosome"/>
    <property type="evidence" value="ECO:0007669"/>
    <property type="project" value="InterPro"/>
</dbReference>
<protein>
    <submittedName>
        <fullName evidence="3">WD40 repeat-like protein</fullName>
    </submittedName>
</protein>
<dbReference type="PROSITE" id="PS50082">
    <property type="entry name" value="WD_REPEATS_2"/>
    <property type="match status" value="1"/>
</dbReference>
<dbReference type="GO" id="GO:0034455">
    <property type="term" value="C:t-UTP complex"/>
    <property type="evidence" value="ECO:0007669"/>
    <property type="project" value="TreeGrafter"/>
</dbReference>
<dbReference type="PROSITE" id="PS50294">
    <property type="entry name" value="WD_REPEATS_REGION"/>
    <property type="match status" value="1"/>
</dbReference>
<dbReference type="GO" id="GO:0000462">
    <property type="term" value="P:maturation of SSU-rRNA from tricistronic rRNA transcript (SSU-rRNA, 5.8S rRNA, LSU-rRNA)"/>
    <property type="evidence" value="ECO:0007669"/>
    <property type="project" value="InterPro"/>
</dbReference>
<dbReference type="Pfam" id="PF00400">
    <property type="entry name" value="WD40"/>
    <property type="match status" value="2"/>
</dbReference>
<dbReference type="AlphaFoldDB" id="A0AAN7B0N6"/>
<keyword evidence="4" id="KW-1185">Reference proteome</keyword>
<name>A0AAN7B0N6_9PEZI</name>
<reference evidence="3" key="1">
    <citation type="journal article" date="2023" name="Mol. Phylogenet. Evol.">
        <title>Genome-scale phylogeny and comparative genomics of the fungal order Sordariales.</title>
        <authorList>
            <person name="Hensen N."/>
            <person name="Bonometti L."/>
            <person name="Westerberg I."/>
            <person name="Brannstrom I.O."/>
            <person name="Guillou S."/>
            <person name="Cros-Aarteil S."/>
            <person name="Calhoun S."/>
            <person name="Haridas S."/>
            <person name="Kuo A."/>
            <person name="Mondo S."/>
            <person name="Pangilinan J."/>
            <person name="Riley R."/>
            <person name="LaButti K."/>
            <person name="Andreopoulos B."/>
            <person name="Lipzen A."/>
            <person name="Chen C."/>
            <person name="Yan M."/>
            <person name="Daum C."/>
            <person name="Ng V."/>
            <person name="Clum A."/>
            <person name="Steindorff A."/>
            <person name="Ohm R.A."/>
            <person name="Martin F."/>
            <person name="Silar P."/>
            <person name="Natvig D.O."/>
            <person name="Lalanne C."/>
            <person name="Gautier V."/>
            <person name="Ament-Velasquez S.L."/>
            <person name="Kruys A."/>
            <person name="Hutchinson M.I."/>
            <person name="Powell A.J."/>
            <person name="Barry K."/>
            <person name="Miller A.N."/>
            <person name="Grigoriev I.V."/>
            <person name="Debuchy R."/>
            <person name="Gladieux P."/>
            <person name="Hiltunen Thoren M."/>
            <person name="Johannesson H."/>
        </authorList>
    </citation>
    <scope>NUCLEOTIDE SEQUENCE</scope>
    <source>
        <strain evidence="3">PSN293</strain>
    </source>
</reference>
<dbReference type="InterPro" id="IPR011047">
    <property type="entry name" value="Quinoprotein_ADH-like_sf"/>
</dbReference>
<feature type="repeat" description="WD" evidence="1">
    <location>
        <begin position="266"/>
        <end position="298"/>
    </location>
</feature>
<dbReference type="Gene3D" id="2.130.10.10">
    <property type="entry name" value="YVTN repeat-like/Quinoprotein amine dehydrogenase"/>
    <property type="match status" value="3"/>
</dbReference>
<feature type="compositionally biased region" description="Basic and acidic residues" evidence="2">
    <location>
        <begin position="801"/>
        <end position="817"/>
    </location>
</feature>
<feature type="compositionally biased region" description="Acidic residues" evidence="2">
    <location>
        <begin position="581"/>
        <end position="601"/>
    </location>
</feature>
<feature type="region of interest" description="Disordered" evidence="2">
    <location>
        <begin position="844"/>
        <end position="866"/>
    </location>
</feature>
<evidence type="ECO:0000313" key="3">
    <source>
        <dbReference type="EMBL" id="KAK4208356.1"/>
    </source>
</evidence>